<dbReference type="Proteomes" id="UP000651668">
    <property type="component" value="Unassembled WGS sequence"/>
</dbReference>
<keyword evidence="2" id="KW-1185">Reference proteome</keyword>
<evidence type="ECO:0000313" key="2">
    <source>
        <dbReference type="Proteomes" id="UP000651668"/>
    </source>
</evidence>
<dbReference type="InterPro" id="IPR024213">
    <property type="entry name" value="DUF3822"/>
</dbReference>
<comment type="caution">
    <text evidence="1">The sequence shown here is derived from an EMBL/GenBank/DDBJ whole genome shotgun (WGS) entry which is preliminary data.</text>
</comment>
<dbReference type="AlphaFoldDB" id="A0A916UF22"/>
<dbReference type="Gene3D" id="3.30.420.250">
    <property type="match status" value="1"/>
</dbReference>
<sequence length="278" mass="31308">MNNKNSILLEDPAFDPVAALNCNLLLKITADSFSYAIVNTVEQKVEVVYDCQDFQPTAYNLSSTILSDPYLSLLFNRVKISSYTTNTVSIPKTLYTEAVAAPYLQYFSDLDHYSSNVYTAAYSGQDFTNLFLLPNAVESALKSHWREAGTYEQTAGLLALNAGAATQQFYLDFTAGSFQAMLLQHGKMIFQNVFQIENAEEFHYYLLLLLKQLNIDTTQTRLLASGIFNEGDEQYDILMKYFPAIQLCTPAEDLTNNSILEDMPPHYYTSLLALNLCE</sequence>
<proteinExistence type="predicted"/>
<protein>
    <recommendedName>
        <fullName evidence="3">DUF3822 family protein</fullName>
    </recommendedName>
</protein>
<dbReference type="EMBL" id="BMIL01000008">
    <property type="protein sequence ID" value="GGC71215.1"/>
    <property type="molecule type" value="Genomic_DNA"/>
</dbReference>
<evidence type="ECO:0008006" key="3">
    <source>
        <dbReference type="Google" id="ProtNLM"/>
    </source>
</evidence>
<accession>A0A916UF22</accession>
<dbReference type="CDD" id="cd24013">
    <property type="entry name" value="ASKHA_ATPase_BT3980-like"/>
    <property type="match status" value="1"/>
</dbReference>
<gene>
    <name evidence="1" type="ORF">GCM10011387_25900</name>
</gene>
<evidence type="ECO:0000313" key="1">
    <source>
        <dbReference type="EMBL" id="GGC71215.1"/>
    </source>
</evidence>
<organism evidence="1 2">
    <name type="scientific">Pedobacter quisquiliarum</name>
    <dbReference type="NCBI Taxonomy" id="1834438"/>
    <lineage>
        <taxon>Bacteria</taxon>
        <taxon>Pseudomonadati</taxon>
        <taxon>Bacteroidota</taxon>
        <taxon>Sphingobacteriia</taxon>
        <taxon>Sphingobacteriales</taxon>
        <taxon>Sphingobacteriaceae</taxon>
        <taxon>Pedobacter</taxon>
    </lineage>
</organism>
<dbReference type="Gene3D" id="3.30.420.260">
    <property type="match status" value="1"/>
</dbReference>
<reference evidence="1" key="1">
    <citation type="journal article" date="2014" name="Int. J. Syst. Evol. Microbiol.">
        <title>Complete genome sequence of Corynebacterium casei LMG S-19264T (=DSM 44701T), isolated from a smear-ripened cheese.</title>
        <authorList>
            <consortium name="US DOE Joint Genome Institute (JGI-PGF)"/>
            <person name="Walter F."/>
            <person name="Albersmeier A."/>
            <person name="Kalinowski J."/>
            <person name="Ruckert C."/>
        </authorList>
    </citation>
    <scope>NUCLEOTIDE SEQUENCE</scope>
    <source>
        <strain evidence="1">CGMCC 1.15343</strain>
    </source>
</reference>
<name>A0A916UF22_9SPHI</name>
<reference evidence="1" key="2">
    <citation type="submission" date="2020-09" db="EMBL/GenBank/DDBJ databases">
        <authorList>
            <person name="Sun Q."/>
            <person name="Zhou Y."/>
        </authorList>
    </citation>
    <scope>NUCLEOTIDE SEQUENCE</scope>
    <source>
        <strain evidence="1">CGMCC 1.15343</strain>
    </source>
</reference>
<dbReference type="Pfam" id="PF12864">
    <property type="entry name" value="DUF3822"/>
    <property type="match status" value="1"/>
</dbReference>
<dbReference type="RefSeq" id="WP_188627339.1">
    <property type="nucleotide sequence ID" value="NZ_BMIL01000008.1"/>
</dbReference>